<evidence type="ECO:0000256" key="1">
    <source>
        <dbReference type="ARBA" id="ARBA00011738"/>
    </source>
</evidence>
<dbReference type="CDD" id="cd00299">
    <property type="entry name" value="GST_C_family"/>
    <property type="match status" value="1"/>
</dbReference>
<dbReference type="GO" id="GO:0004364">
    <property type="term" value="F:glutathione transferase activity"/>
    <property type="evidence" value="ECO:0007669"/>
    <property type="project" value="UniProtKB-EC"/>
</dbReference>
<comment type="caution">
    <text evidence="4">The sequence shown here is derived from an EMBL/GenBank/DDBJ whole genome shotgun (WGS) entry which is preliminary data.</text>
</comment>
<dbReference type="InterPro" id="IPR004045">
    <property type="entry name" value="Glutathione_S-Trfase_N"/>
</dbReference>
<proteinExistence type="predicted"/>
<dbReference type="PANTHER" id="PTHR43969:SF9">
    <property type="entry name" value="GLUTATHIONE S TRANSFERASE D10, ISOFORM A-RELATED"/>
    <property type="match status" value="1"/>
</dbReference>
<comment type="subunit">
    <text evidence="1">Homodimer.</text>
</comment>
<dbReference type="SUPFAM" id="SSF52833">
    <property type="entry name" value="Thioredoxin-like"/>
    <property type="match status" value="1"/>
</dbReference>
<dbReference type="InterPro" id="IPR040079">
    <property type="entry name" value="Glutathione_S-Trfase"/>
</dbReference>
<dbReference type="EC" id="2.5.1.18" evidence="4"/>
<dbReference type="Pfam" id="PF00043">
    <property type="entry name" value="GST_C"/>
    <property type="match status" value="1"/>
</dbReference>
<dbReference type="Proteomes" id="UP000553963">
    <property type="component" value="Unassembled WGS sequence"/>
</dbReference>
<evidence type="ECO:0000313" key="5">
    <source>
        <dbReference type="Proteomes" id="UP000553963"/>
    </source>
</evidence>
<evidence type="ECO:0000313" key="4">
    <source>
        <dbReference type="EMBL" id="MBB3931055.1"/>
    </source>
</evidence>
<dbReference type="Gene3D" id="3.40.30.10">
    <property type="entry name" value="Glutaredoxin"/>
    <property type="match status" value="1"/>
</dbReference>
<dbReference type="Pfam" id="PF13417">
    <property type="entry name" value="GST_N_3"/>
    <property type="match status" value="1"/>
</dbReference>
<dbReference type="EMBL" id="JACIDS010000003">
    <property type="protein sequence ID" value="MBB3931055.1"/>
    <property type="molecule type" value="Genomic_DNA"/>
</dbReference>
<dbReference type="InterPro" id="IPR010987">
    <property type="entry name" value="Glutathione-S-Trfase_C-like"/>
</dbReference>
<accession>A0A840ARE6</accession>
<evidence type="ECO:0000259" key="3">
    <source>
        <dbReference type="PROSITE" id="PS50405"/>
    </source>
</evidence>
<dbReference type="PANTHER" id="PTHR43969">
    <property type="entry name" value="GLUTATHIONE S TRANSFERASE D10, ISOFORM A-RELATED"/>
    <property type="match status" value="1"/>
</dbReference>
<organism evidence="4 5">
    <name type="scientific">Kaistia hirudinis</name>
    <dbReference type="NCBI Taxonomy" id="1293440"/>
    <lineage>
        <taxon>Bacteria</taxon>
        <taxon>Pseudomonadati</taxon>
        <taxon>Pseudomonadota</taxon>
        <taxon>Alphaproteobacteria</taxon>
        <taxon>Hyphomicrobiales</taxon>
        <taxon>Kaistiaceae</taxon>
        <taxon>Kaistia</taxon>
    </lineage>
</organism>
<dbReference type="InterPro" id="IPR004046">
    <property type="entry name" value="GST_C"/>
</dbReference>
<dbReference type="Gene3D" id="1.20.1050.10">
    <property type="match status" value="1"/>
</dbReference>
<dbReference type="SUPFAM" id="SSF47616">
    <property type="entry name" value="GST C-terminal domain-like"/>
    <property type="match status" value="1"/>
</dbReference>
<dbReference type="InterPro" id="IPR036249">
    <property type="entry name" value="Thioredoxin-like_sf"/>
</dbReference>
<gene>
    <name evidence="4" type="ORF">GGR25_002105</name>
</gene>
<keyword evidence="5" id="KW-1185">Reference proteome</keyword>
<dbReference type="PROSITE" id="PS50404">
    <property type="entry name" value="GST_NTER"/>
    <property type="match status" value="1"/>
</dbReference>
<dbReference type="InterPro" id="IPR036282">
    <property type="entry name" value="Glutathione-S-Trfase_C_sf"/>
</dbReference>
<sequence length="230" mass="25950">MAQLHHHPFSAASRFVRLVLAEYDETADFIEEKPWVRDPALLLMNPAGTLPIFVDDNEAVVSGGAVVAEYLVETKGARMGEVRLMPEHAADRAEVRRLVEWFSRKLHGEVTDYLVTEKIYKRRMTPAEGKTSPDPAAIRAARANIRYHLQYIGYLASRRNWLAGRELTLADFAAAAEISCIDYLGEVPWDADETAKAWYARIKSRPSFRSLLTDTLRGVPASTHYADLDF</sequence>
<dbReference type="CDD" id="cd00570">
    <property type="entry name" value="GST_N_family"/>
    <property type="match status" value="1"/>
</dbReference>
<keyword evidence="4" id="KW-0808">Transferase</keyword>
<feature type="domain" description="GST C-terminal" evidence="3">
    <location>
        <begin position="88"/>
        <end position="222"/>
    </location>
</feature>
<dbReference type="RefSeq" id="WP_246409541.1">
    <property type="nucleotide sequence ID" value="NZ_JACIDS010000003.1"/>
</dbReference>
<dbReference type="GO" id="GO:0006749">
    <property type="term" value="P:glutathione metabolic process"/>
    <property type="evidence" value="ECO:0007669"/>
    <property type="project" value="TreeGrafter"/>
</dbReference>
<dbReference type="PROSITE" id="PS50405">
    <property type="entry name" value="GST_CTER"/>
    <property type="match status" value="1"/>
</dbReference>
<protein>
    <submittedName>
        <fullName evidence="4">Glutathione S-transferase</fullName>
        <ecNumber evidence="4">2.5.1.18</ecNumber>
    </submittedName>
</protein>
<dbReference type="AlphaFoldDB" id="A0A840ARE6"/>
<evidence type="ECO:0000259" key="2">
    <source>
        <dbReference type="PROSITE" id="PS50404"/>
    </source>
</evidence>
<name>A0A840ARE6_9HYPH</name>
<reference evidence="4 5" key="1">
    <citation type="submission" date="2020-08" db="EMBL/GenBank/DDBJ databases">
        <title>Genomic Encyclopedia of Type Strains, Phase IV (KMG-IV): sequencing the most valuable type-strain genomes for metagenomic binning, comparative biology and taxonomic classification.</title>
        <authorList>
            <person name="Goeker M."/>
        </authorList>
    </citation>
    <scope>NUCLEOTIDE SEQUENCE [LARGE SCALE GENOMIC DNA]</scope>
    <source>
        <strain evidence="4 5">DSM 25966</strain>
    </source>
</reference>
<dbReference type="SFLD" id="SFLDS00019">
    <property type="entry name" value="Glutathione_Transferase_(cytos"/>
    <property type="match status" value="1"/>
</dbReference>
<feature type="domain" description="GST N-terminal" evidence="2">
    <location>
        <begin position="1"/>
        <end position="79"/>
    </location>
</feature>